<reference evidence="1" key="1">
    <citation type="submission" date="2016-04" db="EMBL/GenBank/DDBJ databases">
        <authorList>
            <person name="Evans L.H."/>
            <person name="Alamgir A."/>
            <person name="Owens N."/>
            <person name="Weber N.D."/>
            <person name="Virtaneva K."/>
            <person name="Barbian K."/>
            <person name="Babar A."/>
            <person name="Rosenke K."/>
        </authorList>
    </citation>
    <scope>NUCLEOTIDE SEQUENCE</scope>
    <source>
        <strain evidence="1">86-2</strain>
    </source>
</reference>
<dbReference type="RefSeq" id="WP_296946163.1">
    <property type="nucleotide sequence ID" value="NZ_LT599021.1"/>
</dbReference>
<sequence length="92" mass="11126">MAEKYNSPDDYFYTWESYMQKNKKTTLIPREKWLFLENIKDDKRALALASLIKSAQMRCVLAVYYLSHYYRHGIYVSKDVDYADQLYEAYNK</sequence>
<gene>
    <name evidence="1" type="ORF">KL86DYS2_10175</name>
</gene>
<name>A0A212IW15_9BACT</name>
<dbReference type="AlphaFoldDB" id="A0A212IW15"/>
<accession>A0A212IW15</accession>
<protein>
    <submittedName>
        <fullName evidence="1">Uncharacterized protein</fullName>
    </submittedName>
</protein>
<dbReference type="EMBL" id="FLUL01000001">
    <property type="protein sequence ID" value="SBV91387.1"/>
    <property type="molecule type" value="Genomic_DNA"/>
</dbReference>
<evidence type="ECO:0000313" key="1">
    <source>
        <dbReference type="EMBL" id="SBV91387.1"/>
    </source>
</evidence>
<organism evidence="1">
    <name type="scientific">uncultured Dysgonomonas sp</name>
    <dbReference type="NCBI Taxonomy" id="206096"/>
    <lineage>
        <taxon>Bacteria</taxon>
        <taxon>Pseudomonadati</taxon>
        <taxon>Bacteroidota</taxon>
        <taxon>Bacteroidia</taxon>
        <taxon>Bacteroidales</taxon>
        <taxon>Dysgonomonadaceae</taxon>
        <taxon>Dysgonomonas</taxon>
        <taxon>environmental samples</taxon>
    </lineage>
</organism>
<dbReference type="SUPFAM" id="SSF81901">
    <property type="entry name" value="HCP-like"/>
    <property type="match status" value="1"/>
</dbReference>
<proteinExistence type="predicted"/>